<dbReference type="PANTHER" id="PTHR48078:SF6">
    <property type="entry name" value="L-THREONINE DEHYDRATASE CATABOLIC TDCB"/>
    <property type="match status" value="1"/>
</dbReference>
<evidence type="ECO:0000256" key="1">
    <source>
        <dbReference type="ARBA" id="ARBA00001274"/>
    </source>
</evidence>
<evidence type="ECO:0000256" key="6">
    <source>
        <dbReference type="ARBA" id="ARBA00023239"/>
    </source>
</evidence>
<keyword evidence="11" id="KW-1185">Reference proteome</keyword>
<name>A0A078MCG1_9STAP</name>
<dbReference type="GO" id="GO:0004794">
    <property type="term" value="F:threonine deaminase activity"/>
    <property type="evidence" value="ECO:0007669"/>
    <property type="project" value="UniProtKB-EC"/>
</dbReference>
<sequence length="319" mass="34859">MTLSLSDIQAAHERIKPYIIKTPVLRLHNLEEILGCEVYVKLENMQRTNAFKFRGVMNALLQLTDEELSRGVVTSSSGNHGHAIAYASKTLGIKATVGVPDTAPPFKLQKIEEHGAEIIPTTVEERFKLQDSLVEEFGYTLIPPFNDYRIMAGQGTVGLEILEQLPEVDHIFVPTSGGGLISGIGTAVKETTNTVKIHGVEPANLPKFSESLKNGELTQVENKGTIADGLVSIIPGEKNFSVVQKYVDTFHTVSEEAMKKGQKLMLMEAKILTEISSSIAIGGILNGEIEVNPEDKVCFVITGGNLGFDQLDYIKDTDY</sequence>
<dbReference type="AlphaFoldDB" id="A0A078MCG1"/>
<dbReference type="CDD" id="cd01562">
    <property type="entry name" value="Thr-dehyd"/>
    <property type="match status" value="1"/>
</dbReference>
<dbReference type="EMBL" id="CCSE01000001">
    <property type="protein sequence ID" value="CEA03884.1"/>
    <property type="molecule type" value="Genomic_DNA"/>
</dbReference>
<feature type="domain" description="Tryptophan synthase beta chain-like PALP" evidence="9">
    <location>
        <begin position="16"/>
        <end position="303"/>
    </location>
</feature>
<dbReference type="InterPro" id="IPR036052">
    <property type="entry name" value="TrpB-like_PALP_sf"/>
</dbReference>
<gene>
    <name evidence="10" type="primary">tdcB_2</name>
    <name evidence="10" type="ORF">BN1048_02243</name>
</gene>
<dbReference type="Pfam" id="PF00291">
    <property type="entry name" value="PALP"/>
    <property type="match status" value="1"/>
</dbReference>
<dbReference type="PROSITE" id="PS00165">
    <property type="entry name" value="DEHYDRATASE_SER_THR"/>
    <property type="match status" value="1"/>
</dbReference>
<proteinExistence type="inferred from homology"/>
<dbReference type="GO" id="GO:0009097">
    <property type="term" value="P:isoleucine biosynthetic process"/>
    <property type="evidence" value="ECO:0007669"/>
    <property type="project" value="TreeGrafter"/>
</dbReference>
<evidence type="ECO:0000259" key="9">
    <source>
        <dbReference type="Pfam" id="PF00291"/>
    </source>
</evidence>
<comment type="similarity">
    <text evidence="3">Belongs to the serine/threonine dehydratase family.</text>
</comment>
<comment type="function">
    <text evidence="7">Catalyzes the anaerobic formation of alpha-ketobutyrate and ammonia from threonine in a two-step reaction. The first step involved a dehydration of threonine and a production of enamine intermediates (aminocrotonate), which tautomerizes to its imine form (iminobutyrate). Both intermediates are unstable and short-lived. The second step is the nonenzymatic hydrolysis of the enamine/imine intermediates to form 2-ketobutyrate and free ammonia. In the low water environment of the cell, the second step is accelerated by RidA.</text>
</comment>
<dbReference type="EC" id="4.3.1.19" evidence="4"/>
<dbReference type="InterPro" id="IPR050147">
    <property type="entry name" value="Ser/Thr_Dehydratase"/>
</dbReference>
<dbReference type="SUPFAM" id="SSF53686">
    <property type="entry name" value="Tryptophan synthase beta subunit-like PLP-dependent enzymes"/>
    <property type="match status" value="1"/>
</dbReference>
<comment type="catalytic activity">
    <reaction evidence="1">
        <text>L-threonine = 2-oxobutanoate + NH4(+)</text>
        <dbReference type="Rhea" id="RHEA:22108"/>
        <dbReference type="ChEBI" id="CHEBI:16763"/>
        <dbReference type="ChEBI" id="CHEBI:28938"/>
        <dbReference type="ChEBI" id="CHEBI:57926"/>
        <dbReference type="EC" id="4.3.1.19"/>
    </reaction>
</comment>
<protein>
    <recommendedName>
        <fullName evidence="4">threonine ammonia-lyase</fullName>
        <ecNumber evidence="4">4.3.1.19</ecNumber>
    </recommendedName>
    <alternativeName>
        <fullName evidence="8">Threonine deaminase</fullName>
    </alternativeName>
</protein>
<keyword evidence="6" id="KW-0456">Lyase</keyword>
<dbReference type="HOGENOM" id="CLU_021152_4_2_9"/>
<organism evidence="10 11">
    <name type="scientific">Jeotgalicoccus saudimassiliensis</name>
    <dbReference type="NCBI Taxonomy" id="1461582"/>
    <lineage>
        <taxon>Bacteria</taxon>
        <taxon>Bacillati</taxon>
        <taxon>Bacillota</taxon>
        <taxon>Bacilli</taxon>
        <taxon>Bacillales</taxon>
        <taxon>Staphylococcaceae</taxon>
        <taxon>Jeotgalicoccus</taxon>
    </lineage>
</organism>
<evidence type="ECO:0000256" key="2">
    <source>
        <dbReference type="ARBA" id="ARBA00001933"/>
    </source>
</evidence>
<dbReference type="PANTHER" id="PTHR48078">
    <property type="entry name" value="THREONINE DEHYDRATASE, MITOCHONDRIAL-RELATED"/>
    <property type="match status" value="1"/>
</dbReference>
<reference evidence="10 11" key="1">
    <citation type="submission" date="2014-07" db="EMBL/GenBank/DDBJ databases">
        <authorList>
            <person name="Urmite Genomes Urmite Genomes"/>
        </authorList>
    </citation>
    <scope>NUCLEOTIDE SEQUENCE [LARGE SCALE GENOMIC DNA]</scope>
    <source>
        <strain evidence="10 11">13MG44_air</strain>
    </source>
</reference>
<evidence type="ECO:0000313" key="11">
    <source>
        <dbReference type="Proteomes" id="UP000044136"/>
    </source>
</evidence>
<dbReference type="OrthoDB" id="9811476at2"/>
<dbReference type="GO" id="GO:0003941">
    <property type="term" value="F:L-serine ammonia-lyase activity"/>
    <property type="evidence" value="ECO:0007669"/>
    <property type="project" value="TreeGrafter"/>
</dbReference>
<dbReference type="RefSeq" id="WP_035811282.1">
    <property type="nucleotide sequence ID" value="NZ_CCSE01000001.1"/>
</dbReference>
<evidence type="ECO:0000256" key="5">
    <source>
        <dbReference type="ARBA" id="ARBA00022898"/>
    </source>
</evidence>
<dbReference type="InterPro" id="IPR000634">
    <property type="entry name" value="Ser/Thr_deHydtase_PyrdxlP-BS"/>
</dbReference>
<dbReference type="FunFam" id="3.40.50.1100:FF:000005">
    <property type="entry name" value="Threonine dehydratase catabolic"/>
    <property type="match status" value="1"/>
</dbReference>
<evidence type="ECO:0000256" key="3">
    <source>
        <dbReference type="ARBA" id="ARBA00010869"/>
    </source>
</evidence>
<evidence type="ECO:0000256" key="8">
    <source>
        <dbReference type="ARBA" id="ARBA00031427"/>
    </source>
</evidence>
<dbReference type="STRING" id="1461582.BN1048_02243"/>
<dbReference type="Proteomes" id="UP000044136">
    <property type="component" value="Unassembled WGS sequence"/>
</dbReference>
<dbReference type="InterPro" id="IPR001926">
    <property type="entry name" value="TrpB-like_PALP"/>
</dbReference>
<comment type="cofactor">
    <cofactor evidence="2">
        <name>pyridoxal 5'-phosphate</name>
        <dbReference type="ChEBI" id="CHEBI:597326"/>
    </cofactor>
</comment>
<dbReference type="eggNOG" id="COG1171">
    <property type="taxonomic scope" value="Bacteria"/>
</dbReference>
<evidence type="ECO:0000313" key="10">
    <source>
        <dbReference type="EMBL" id="CEA03884.1"/>
    </source>
</evidence>
<accession>A0A078MCG1</accession>
<evidence type="ECO:0000256" key="7">
    <source>
        <dbReference type="ARBA" id="ARBA00025527"/>
    </source>
</evidence>
<dbReference type="GO" id="GO:0006565">
    <property type="term" value="P:L-serine catabolic process"/>
    <property type="evidence" value="ECO:0007669"/>
    <property type="project" value="TreeGrafter"/>
</dbReference>
<dbReference type="Gene3D" id="3.40.50.1100">
    <property type="match status" value="2"/>
</dbReference>
<dbReference type="GO" id="GO:0006567">
    <property type="term" value="P:L-threonine catabolic process"/>
    <property type="evidence" value="ECO:0007669"/>
    <property type="project" value="TreeGrafter"/>
</dbReference>
<dbReference type="GO" id="GO:0030170">
    <property type="term" value="F:pyridoxal phosphate binding"/>
    <property type="evidence" value="ECO:0007669"/>
    <property type="project" value="InterPro"/>
</dbReference>
<evidence type="ECO:0000256" key="4">
    <source>
        <dbReference type="ARBA" id="ARBA00012096"/>
    </source>
</evidence>
<keyword evidence="5" id="KW-0663">Pyridoxal phosphate</keyword>